<evidence type="ECO:0000256" key="1">
    <source>
        <dbReference type="SAM" id="MobiDB-lite"/>
    </source>
</evidence>
<proteinExistence type="predicted"/>
<dbReference type="VEuPathDB" id="FungiDB:AMAG_18660"/>
<evidence type="ECO:0000313" key="3">
    <source>
        <dbReference type="Proteomes" id="UP000054350"/>
    </source>
</evidence>
<sequence length="103" mass="11489">MINIASQVASPIVLQDLLEYLAIEGTRHKGLPAPSQWVGRGFLLVLAIFLLQCRDNDQLVFSLPRCLLAFSCAQRSLPPFPRSRSGYRRAHARLTSTPAKSRI</sequence>
<accession>A0A0L0SGI0</accession>
<dbReference type="Proteomes" id="UP000054350">
    <property type="component" value="Unassembled WGS sequence"/>
</dbReference>
<reference evidence="2 3" key="2">
    <citation type="submission" date="2009-11" db="EMBL/GenBank/DDBJ databases">
        <title>The Genome Sequence of Allomyces macrogynus strain ATCC 38327.</title>
        <authorList>
            <consortium name="The Broad Institute Genome Sequencing Platform"/>
            <person name="Russ C."/>
            <person name="Cuomo C."/>
            <person name="Shea T."/>
            <person name="Young S.K."/>
            <person name="Zeng Q."/>
            <person name="Koehrsen M."/>
            <person name="Haas B."/>
            <person name="Borodovsky M."/>
            <person name="Guigo R."/>
            <person name="Alvarado L."/>
            <person name="Berlin A."/>
            <person name="Borenstein D."/>
            <person name="Chen Z."/>
            <person name="Engels R."/>
            <person name="Freedman E."/>
            <person name="Gellesch M."/>
            <person name="Goldberg J."/>
            <person name="Griggs A."/>
            <person name="Gujja S."/>
            <person name="Heiman D."/>
            <person name="Hepburn T."/>
            <person name="Howarth C."/>
            <person name="Jen D."/>
            <person name="Larson L."/>
            <person name="Lewis B."/>
            <person name="Mehta T."/>
            <person name="Park D."/>
            <person name="Pearson M."/>
            <person name="Roberts A."/>
            <person name="Saif S."/>
            <person name="Shenoy N."/>
            <person name="Sisk P."/>
            <person name="Stolte C."/>
            <person name="Sykes S."/>
            <person name="Walk T."/>
            <person name="White J."/>
            <person name="Yandava C."/>
            <person name="Burger G."/>
            <person name="Gray M.W."/>
            <person name="Holland P.W.H."/>
            <person name="King N."/>
            <person name="Lang F.B.F."/>
            <person name="Roger A.J."/>
            <person name="Ruiz-Trillo I."/>
            <person name="Lander E."/>
            <person name="Nusbaum C."/>
        </authorList>
    </citation>
    <scope>NUCLEOTIDE SEQUENCE [LARGE SCALE GENOMIC DNA]</scope>
    <source>
        <strain evidence="2 3">ATCC 38327</strain>
    </source>
</reference>
<name>A0A0L0SGI0_ALLM3</name>
<feature type="region of interest" description="Disordered" evidence="1">
    <location>
        <begin position="82"/>
        <end position="103"/>
    </location>
</feature>
<keyword evidence="3" id="KW-1185">Reference proteome</keyword>
<organism evidence="2 3">
    <name type="scientific">Allomyces macrogynus (strain ATCC 38327)</name>
    <name type="common">Allomyces javanicus var. macrogynus</name>
    <dbReference type="NCBI Taxonomy" id="578462"/>
    <lineage>
        <taxon>Eukaryota</taxon>
        <taxon>Fungi</taxon>
        <taxon>Fungi incertae sedis</taxon>
        <taxon>Blastocladiomycota</taxon>
        <taxon>Blastocladiomycetes</taxon>
        <taxon>Blastocladiales</taxon>
        <taxon>Blastocladiaceae</taxon>
        <taxon>Allomyces</taxon>
    </lineage>
</organism>
<reference evidence="2 3" key="1">
    <citation type="submission" date="2009-11" db="EMBL/GenBank/DDBJ databases">
        <title>Annotation of Allomyces macrogynus ATCC 38327.</title>
        <authorList>
            <consortium name="The Broad Institute Genome Sequencing Platform"/>
            <person name="Russ C."/>
            <person name="Cuomo C."/>
            <person name="Burger G."/>
            <person name="Gray M.W."/>
            <person name="Holland P.W.H."/>
            <person name="King N."/>
            <person name="Lang F.B.F."/>
            <person name="Roger A.J."/>
            <person name="Ruiz-Trillo I."/>
            <person name="Young S.K."/>
            <person name="Zeng Q."/>
            <person name="Gargeya S."/>
            <person name="Fitzgerald M."/>
            <person name="Haas B."/>
            <person name="Abouelleil A."/>
            <person name="Alvarado L."/>
            <person name="Arachchi H.M."/>
            <person name="Berlin A."/>
            <person name="Chapman S.B."/>
            <person name="Gearin G."/>
            <person name="Goldberg J."/>
            <person name="Griggs A."/>
            <person name="Gujja S."/>
            <person name="Hansen M."/>
            <person name="Heiman D."/>
            <person name="Howarth C."/>
            <person name="Larimer J."/>
            <person name="Lui A."/>
            <person name="MacDonald P.J.P."/>
            <person name="McCowen C."/>
            <person name="Montmayeur A."/>
            <person name="Murphy C."/>
            <person name="Neiman D."/>
            <person name="Pearson M."/>
            <person name="Priest M."/>
            <person name="Roberts A."/>
            <person name="Saif S."/>
            <person name="Shea T."/>
            <person name="Sisk P."/>
            <person name="Stolte C."/>
            <person name="Sykes S."/>
            <person name="Wortman J."/>
            <person name="Nusbaum C."/>
            <person name="Birren B."/>
        </authorList>
    </citation>
    <scope>NUCLEOTIDE SEQUENCE [LARGE SCALE GENOMIC DNA]</scope>
    <source>
        <strain evidence="2 3">ATCC 38327</strain>
    </source>
</reference>
<protein>
    <submittedName>
        <fullName evidence="2">Uncharacterized protein</fullName>
    </submittedName>
</protein>
<dbReference type="AlphaFoldDB" id="A0A0L0SGI0"/>
<evidence type="ECO:0000313" key="2">
    <source>
        <dbReference type="EMBL" id="KNE61623.1"/>
    </source>
</evidence>
<dbReference type="EMBL" id="GG745338">
    <property type="protein sequence ID" value="KNE61623.1"/>
    <property type="molecule type" value="Genomic_DNA"/>
</dbReference>
<feature type="compositionally biased region" description="Polar residues" evidence="1">
    <location>
        <begin position="94"/>
        <end position="103"/>
    </location>
</feature>
<gene>
    <name evidence="2" type="ORF">AMAG_18660</name>
</gene>